<protein>
    <submittedName>
        <fullName evidence="5">AraC family transcriptional regulator</fullName>
    </submittedName>
</protein>
<feature type="domain" description="HTH araC/xylS-type" evidence="4">
    <location>
        <begin position="164"/>
        <end position="261"/>
    </location>
</feature>
<gene>
    <name evidence="5" type="ORF">ABS361_05475</name>
</gene>
<dbReference type="InterPro" id="IPR018062">
    <property type="entry name" value="HTH_AraC-typ_CS"/>
</dbReference>
<evidence type="ECO:0000259" key="4">
    <source>
        <dbReference type="PROSITE" id="PS01124"/>
    </source>
</evidence>
<dbReference type="PANTHER" id="PTHR46796">
    <property type="entry name" value="HTH-TYPE TRANSCRIPTIONAL ACTIVATOR RHAS-RELATED"/>
    <property type="match status" value="1"/>
</dbReference>
<sequence>MVEKTEPQASFVRFELPPGGRVELNRIFHETVVVIAFVGSVWHSRQGGRDYLEVPGSVVLRDAGEVFDTRTLEVDPVHGSLCREIHLAPKQISDLLGEVGLSIDFGQAVLGNRLLYEQVVATHSAHETDGCALLRSSALASMVLSLAEATAGRVANLPGDRRHAIVVDYLRENYDRAVTLQELADVARANPFVLLRQFKRDYGVTPHEYLRVHRVNRAREFIRRGFRLAEVAALCGFADQSHLNRQFKRTVGVTPGKLIVSGA</sequence>
<keyword evidence="1" id="KW-0805">Transcription regulation</keyword>
<dbReference type="PROSITE" id="PS01124">
    <property type="entry name" value="HTH_ARAC_FAMILY_2"/>
    <property type="match status" value="1"/>
</dbReference>
<evidence type="ECO:0000313" key="5">
    <source>
        <dbReference type="EMBL" id="XBY45720.1"/>
    </source>
</evidence>
<dbReference type="KEGG" id="mflg:ABS361_05475"/>
<accession>A0AAU7XDS8</accession>
<dbReference type="RefSeq" id="WP_407050816.1">
    <property type="nucleotide sequence ID" value="NZ_CP158568.1"/>
</dbReference>
<evidence type="ECO:0000256" key="2">
    <source>
        <dbReference type="ARBA" id="ARBA00023125"/>
    </source>
</evidence>
<proteinExistence type="predicted"/>
<dbReference type="InterPro" id="IPR009057">
    <property type="entry name" value="Homeodomain-like_sf"/>
</dbReference>
<keyword evidence="2" id="KW-0238">DNA-binding</keyword>
<dbReference type="EMBL" id="CP158568">
    <property type="protein sequence ID" value="XBY45720.1"/>
    <property type="molecule type" value="Genomic_DNA"/>
</dbReference>
<organism evidence="5">
    <name type="scientific">Methyloraptor flagellatus</name>
    <dbReference type="NCBI Taxonomy" id="3162530"/>
    <lineage>
        <taxon>Bacteria</taxon>
        <taxon>Pseudomonadati</taxon>
        <taxon>Pseudomonadota</taxon>
        <taxon>Alphaproteobacteria</taxon>
        <taxon>Hyphomicrobiales</taxon>
        <taxon>Ancalomicrobiaceae</taxon>
        <taxon>Methyloraptor</taxon>
    </lineage>
</organism>
<dbReference type="InterPro" id="IPR050204">
    <property type="entry name" value="AraC_XylS_family_regulators"/>
</dbReference>
<name>A0AAU7XDS8_9HYPH</name>
<dbReference type="Gene3D" id="1.10.10.60">
    <property type="entry name" value="Homeodomain-like"/>
    <property type="match status" value="1"/>
</dbReference>
<reference evidence="5" key="1">
    <citation type="submission" date="2024-06" db="EMBL/GenBank/DDBJ databases">
        <title>Methylostella associata gen. nov., sp. nov., a novel Ancalomicrobiaceae-affiliated facultatively methylotrophic bacteria that feed on methanotrophs of the genus Methylococcus.</title>
        <authorList>
            <person name="Saltykova V."/>
            <person name="Danilova O.V."/>
            <person name="Oshkin I.Y."/>
            <person name="Belova S.E."/>
            <person name="Pimenov N.V."/>
            <person name="Dedysh S.N."/>
        </authorList>
    </citation>
    <scope>NUCLEOTIDE SEQUENCE</scope>
    <source>
        <strain evidence="5">S20</strain>
    </source>
</reference>
<dbReference type="InterPro" id="IPR018060">
    <property type="entry name" value="HTH_AraC"/>
</dbReference>
<evidence type="ECO:0000256" key="3">
    <source>
        <dbReference type="ARBA" id="ARBA00023163"/>
    </source>
</evidence>
<dbReference type="PROSITE" id="PS00041">
    <property type="entry name" value="HTH_ARAC_FAMILY_1"/>
    <property type="match status" value="1"/>
</dbReference>
<dbReference type="Pfam" id="PF12833">
    <property type="entry name" value="HTH_18"/>
    <property type="match status" value="1"/>
</dbReference>
<dbReference type="GO" id="GO:0043565">
    <property type="term" value="F:sequence-specific DNA binding"/>
    <property type="evidence" value="ECO:0007669"/>
    <property type="project" value="InterPro"/>
</dbReference>
<dbReference type="SMART" id="SM00342">
    <property type="entry name" value="HTH_ARAC"/>
    <property type="match status" value="1"/>
</dbReference>
<dbReference type="GO" id="GO:0003700">
    <property type="term" value="F:DNA-binding transcription factor activity"/>
    <property type="evidence" value="ECO:0007669"/>
    <property type="project" value="InterPro"/>
</dbReference>
<dbReference type="SUPFAM" id="SSF46689">
    <property type="entry name" value="Homeodomain-like"/>
    <property type="match status" value="2"/>
</dbReference>
<keyword evidence="3" id="KW-0804">Transcription</keyword>
<evidence type="ECO:0000256" key="1">
    <source>
        <dbReference type="ARBA" id="ARBA00023015"/>
    </source>
</evidence>
<dbReference type="AlphaFoldDB" id="A0AAU7XDS8"/>